<gene>
    <name evidence="1" type="ORF">PAAG_03439</name>
</gene>
<dbReference type="KEGG" id="pbl:PAAG_03439"/>
<dbReference type="AlphaFoldDB" id="C1GX65"/>
<keyword evidence="2" id="KW-1185">Reference proteome</keyword>
<name>C1GX65_PARBA</name>
<dbReference type="HOGENOM" id="CLU_1310471_0_0_1"/>
<dbReference type="OrthoDB" id="4252713at2759"/>
<organism evidence="1 2">
    <name type="scientific">Paracoccidioides lutzii (strain ATCC MYA-826 / Pb01)</name>
    <name type="common">Paracoccidioides brasiliensis</name>
    <dbReference type="NCBI Taxonomy" id="502779"/>
    <lineage>
        <taxon>Eukaryota</taxon>
        <taxon>Fungi</taxon>
        <taxon>Dikarya</taxon>
        <taxon>Ascomycota</taxon>
        <taxon>Pezizomycotina</taxon>
        <taxon>Eurotiomycetes</taxon>
        <taxon>Eurotiomycetidae</taxon>
        <taxon>Onygenales</taxon>
        <taxon>Ajellomycetaceae</taxon>
        <taxon>Paracoccidioides</taxon>
    </lineage>
</organism>
<evidence type="ECO:0000313" key="2">
    <source>
        <dbReference type="Proteomes" id="UP000002059"/>
    </source>
</evidence>
<dbReference type="GeneID" id="9098120"/>
<accession>C1GX65</accession>
<evidence type="ECO:0000313" key="1">
    <source>
        <dbReference type="EMBL" id="EEH41153.2"/>
    </source>
</evidence>
<sequence length="210" mass="23435">MPAGSPFVMTAEQIAKICQDAVSNALATFSNDAEVIGDSDILLKRGKILQSFVRKVRTSIGTLELDSAPLLWEKVKPVYAVSLAEKYLSNGKEDIVHDSSLFGLKDFQKALILTLKPELLITLRNPMNTPEIPLLRQWDPKRTLKSMIQLRYDRSSQPIEQTSSPIIKILAQWHVDQGHIRVDAIIALAKALDLGVRIKGLKSKHLDTMI</sequence>
<reference evidence="1 2" key="1">
    <citation type="journal article" date="2011" name="PLoS Genet.">
        <title>Comparative genomic analysis of human fungal pathogens causing paracoccidioidomycosis.</title>
        <authorList>
            <person name="Desjardins C.A."/>
            <person name="Champion M.D."/>
            <person name="Holder J.W."/>
            <person name="Muszewska A."/>
            <person name="Goldberg J."/>
            <person name="Bailao A.M."/>
            <person name="Brigido M.M."/>
            <person name="Ferreira M.E."/>
            <person name="Garcia A.M."/>
            <person name="Grynberg M."/>
            <person name="Gujja S."/>
            <person name="Heiman D.I."/>
            <person name="Henn M.R."/>
            <person name="Kodira C.D."/>
            <person name="Leon-Narvaez H."/>
            <person name="Longo L.V."/>
            <person name="Ma L.J."/>
            <person name="Malavazi I."/>
            <person name="Matsuo A.L."/>
            <person name="Morais F.V."/>
            <person name="Pereira M."/>
            <person name="Rodriguez-Brito S."/>
            <person name="Sakthikumar S."/>
            <person name="Salem-Izacc S.M."/>
            <person name="Sykes S.M."/>
            <person name="Teixeira M.M."/>
            <person name="Vallejo M.C."/>
            <person name="Walter M.E."/>
            <person name="Yandava C."/>
            <person name="Young S."/>
            <person name="Zeng Q."/>
            <person name="Zucker J."/>
            <person name="Felipe M.S."/>
            <person name="Goldman G.H."/>
            <person name="Haas B.J."/>
            <person name="McEwen J.G."/>
            <person name="Nino-Vega G."/>
            <person name="Puccia R."/>
            <person name="San-Blas G."/>
            <person name="Soares C.M."/>
            <person name="Birren B.W."/>
            <person name="Cuomo C.A."/>
        </authorList>
    </citation>
    <scope>NUCLEOTIDE SEQUENCE [LARGE SCALE GENOMIC DNA]</scope>
    <source>
        <strain evidence="2">ATCC MYA-826 / Pb01</strain>
    </source>
</reference>
<protein>
    <submittedName>
        <fullName evidence="1">Uncharacterized protein</fullName>
    </submittedName>
</protein>
<dbReference type="Proteomes" id="UP000002059">
    <property type="component" value="Partially assembled WGS sequence"/>
</dbReference>
<dbReference type="VEuPathDB" id="FungiDB:PAAG_03439"/>
<dbReference type="RefSeq" id="XP_015701943.1">
    <property type="nucleotide sequence ID" value="XM_015844969.1"/>
</dbReference>
<dbReference type="EMBL" id="KN293998">
    <property type="protein sequence ID" value="EEH41153.2"/>
    <property type="molecule type" value="Genomic_DNA"/>
</dbReference>
<proteinExistence type="predicted"/>